<dbReference type="AlphaFoldDB" id="A0A1G6GMV7"/>
<reference evidence="2" key="1">
    <citation type="submission" date="2016-09" db="EMBL/GenBank/DDBJ databases">
        <authorList>
            <person name="Varghese N."/>
            <person name="Submissions S."/>
        </authorList>
    </citation>
    <scope>NUCLEOTIDE SEQUENCE [LARGE SCALE GENOMIC DNA]</scope>
    <source>
        <strain evidence="2">ANC 4667</strain>
    </source>
</reference>
<name>A0A1G6GMV7_9GAMM</name>
<protein>
    <submittedName>
        <fullName evidence="1">Uncharacterized protein</fullName>
    </submittedName>
</protein>
<organism evidence="1 2">
    <name type="scientific">Acinetobacter kookii</name>
    <dbReference type="NCBI Taxonomy" id="1226327"/>
    <lineage>
        <taxon>Bacteria</taxon>
        <taxon>Pseudomonadati</taxon>
        <taxon>Pseudomonadota</taxon>
        <taxon>Gammaproteobacteria</taxon>
        <taxon>Moraxellales</taxon>
        <taxon>Moraxellaceae</taxon>
        <taxon>Acinetobacter</taxon>
    </lineage>
</organism>
<dbReference type="EMBL" id="FMYO01000001">
    <property type="protein sequence ID" value="SDB82516.1"/>
    <property type="molecule type" value="Genomic_DNA"/>
</dbReference>
<proteinExistence type="predicted"/>
<evidence type="ECO:0000313" key="2">
    <source>
        <dbReference type="Proteomes" id="UP000243468"/>
    </source>
</evidence>
<dbReference type="STRING" id="1226327.SAMN05421732_10152"/>
<gene>
    <name evidence="1" type="ORF">SAMN05421732_10152</name>
</gene>
<sequence>MINKVLGDEVTLAQAQDHAGYYDMDNHQFIPKLNENDEVIGFVETSENSILWEILT</sequence>
<keyword evidence="2" id="KW-1185">Reference proteome</keyword>
<accession>A0A1G6GMV7</accession>
<evidence type="ECO:0000313" key="1">
    <source>
        <dbReference type="EMBL" id="SDB82516.1"/>
    </source>
</evidence>
<dbReference type="Proteomes" id="UP000243468">
    <property type="component" value="Unassembled WGS sequence"/>
</dbReference>